<dbReference type="InterPro" id="IPR000873">
    <property type="entry name" value="AMP-dep_synth/lig_dom"/>
</dbReference>
<keyword evidence="3" id="KW-0547">Nucleotide-binding</keyword>
<dbReference type="PANTHER" id="PTHR43107:SF15">
    <property type="entry name" value="FATTY ACID TRANSPORT PROTEIN 3, ISOFORM A"/>
    <property type="match status" value="1"/>
</dbReference>
<evidence type="ECO:0000256" key="3">
    <source>
        <dbReference type="ARBA" id="ARBA00022741"/>
    </source>
</evidence>
<dbReference type="Pfam" id="PF00501">
    <property type="entry name" value="AMP-binding"/>
    <property type="match status" value="1"/>
</dbReference>
<name>A0A552X4G3_9GAMM</name>
<dbReference type="NCBIfam" id="NF006134">
    <property type="entry name" value="PRK08279.1"/>
    <property type="match status" value="1"/>
</dbReference>
<dbReference type="FunFam" id="3.30.300.30:FF:000020">
    <property type="entry name" value="Long-chain fatty acid transporter"/>
    <property type="match status" value="1"/>
</dbReference>
<protein>
    <submittedName>
        <fullName evidence="6">Long-chain-acyl-CoA synthetase</fullName>
    </submittedName>
</protein>
<evidence type="ECO:0000313" key="7">
    <source>
        <dbReference type="Proteomes" id="UP000320359"/>
    </source>
</evidence>
<keyword evidence="7" id="KW-1185">Reference proteome</keyword>
<proteinExistence type="inferred from homology"/>
<dbReference type="InterPro" id="IPR020845">
    <property type="entry name" value="AMP-binding_CS"/>
</dbReference>
<dbReference type="Proteomes" id="UP000320359">
    <property type="component" value="Unassembled WGS sequence"/>
</dbReference>
<evidence type="ECO:0000256" key="1">
    <source>
        <dbReference type="ARBA" id="ARBA00006432"/>
    </source>
</evidence>
<dbReference type="PROSITE" id="PS00455">
    <property type="entry name" value="AMP_BINDING"/>
    <property type="match status" value="1"/>
</dbReference>
<dbReference type="OrthoDB" id="9803968at2"/>
<organism evidence="6 7">
    <name type="scientific">Aliidiomarina halalkaliphila</name>
    <dbReference type="NCBI Taxonomy" id="2593535"/>
    <lineage>
        <taxon>Bacteria</taxon>
        <taxon>Pseudomonadati</taxon>
        <taxon>Pseudomonadota</taxon>
        <taxon>Gammaproteobacteria</taxon>
        <taxon>Alteromonadales</taxon>
        <taxon>Idiomarinaceae</taxon>
        <taxon>Aliidiomarina</taxon>
    </lineage>
</organism>
<keyword evidence="4" id="KW-0067">ATP-binding</keyword>
<feature type="domain" description="AMP-dependent synthetase/ligase" evidence="5">
    <location>
        <begin position="51"/>
        <end position="371"/>
    </location>
</feature>
<accession>A0A552X4G3</accession>
<dbReference type="SUPFAM" id="SSF56801">
    <property type="entry name" value="Acetyl-CoA synthetase-like"/>
    <property type="match status" value="1"/>
</dbReference>
<dbReference type="GO" id="GO:0005324">
    <property type="term" value="F:long-chain fatty acid transmembrane transporter activity"/>
    <property type="evidence" value="ECO:0007669"/>
    <property type="project" value="TreeGrafter"/>
</dbReference>
<comment type="caution">
    <text evidence="6">The sequence shown here is derived from an EMBL/GenBank/DDBJ whole genome shotgun (WGS) entry which is preliminary data.</text>
</comment>
<evidence type="ECO:0000313" key="6">
    <source>
        <dbReference type="EMBL" id="TRW49895.1"/>
    </source>
</evidence>
<gene>
    <name evidence="6" type="ORF">FM042_03315</name>
</gene>
<comment type="similarity">
    <text evidence="1">Belongs to the ATP-dependent AMP-binding enzyme family.</text>
</comment>
<dbReference type="GO" id="GO:0005886">
    <property type="term" value="C:plasma membrane"/>
    <property type="evidence" value="ECO:0007669"/>
    <property type="project" value="TreeGrafter"/>
</dbReference>
<keyword evidence="2" id="KW-0436">Ligase</keyword>
<reference evidence="6 7" key="1">
    <citation type="submission" date="2019-07" db="EMBL/GenBank/DDBJ databases">
        <authorList>
            <person name="Yang M."/>
            <person name="Zhao D."/>
            <person name="Xiang H."/>
        </authorList>
    </citation>
    <scope>NUCLEOTIDE SEQUENCE [LARGE SCALE GENOMIC DNA]</scope>
    <source>
        <strain evidence="6 7">IM1326</strain>
    </source>
</reference>
<dbReference type="Gene3D" id="3.40.50.12780">
    <property type="entry name" value="N-terminal domain of ligase-like"/>
    <property type="match status" value="1"/>
</dbReference>
<dbReference type="GO" id="GO:0044539">
    <property type="term" value="P:long-chain fatty acid import into cell"/>
    <property type="evidence" value="ECO:0007669"/>
    <property type="project" value="TreeGrafter"/>
</dbReference>
<evidence type="ECO:0000256" key="4">
    <source>
        <dbReference type="ARBA" id="ARBA00022840"/>
    </source>
</evidence>
<evidence type="ECO:0000259" key="5">
    <source>
        <dbReference type="Pfam" id="PF00501"/>
    </source>
</evidence>
<dbReference type="Gene3D" id="3.30.300.30">
    <property type="match status" value="1"/>
</dbReference>
<dbReference type="EMBL" id="VJWL01000001">
    <property type="protein sequence ID" value="TRW49895.1"/>
    <property type="molecule type" value="Genomic_DNA"/>
</dbReference>
<dbReference type="RefSeq" id="WP_143234314.1">
    <property type="nucleotide sequence ID" value="NZ_VJWL01000001.1"/>
</dbReference>
<dbReference type="AlphaFoldDB" id="A0A552X4G3"/>
<dbReference type="GO" id="GO:0005524">
    <property type="term" value="F:ATP binding"/>
    <property type="evidence" value="ECO:0007669"/>
    <property type="project" value="UniProtKB-KW"/>
</dbReference>
<evidence type="ECO:0000256" key="2">
    <source>
        <dbReference type="ARBA" id="ARBA00022598"/>
    </source>
</evidence>
<dbReference type="GO" id="GO:0004467">
    <property type="term" value="F:long-chain fatty acid-CoA ligase activity"/>
    <property type="evidence" value="ECO:0007669"/>
    <property type="project" value="TreeGrafter"/>
</dbReference>
<dbReference type="PANTHER" id="PTHR43107">
    <property type="entry name" value="LONG-CHAIN FATTY ACID TRANSPORT PROTEIN"/>
    <property type="match status" value="1"/>
</dbReference>
<sequence>MHPNPTPQVHRYSDLLKALLRFIPRLPSFLLANIRLKRARGTDIGSTGLSLQRVAARYPDRVFLKFEDREFTYAEFNHWVNQLAHALASQGVERGDCVALMFENSPEQLACVFAVNKLGATAGMMNYKQRDAVLAHSFSIIQPKLLVVGDNCEEALASLPAVTLKNIGCLSLAAEPSPGWLHLAELAKTMPDSNPAVTESIQLQDTCFYVFTSGTTGLPKSAAMTYLRWYKAGIGFGRMALRLRGNDVHYCCLPLYHNTALSASLSTVIATASTLALAKRFRVSQFWQDIRQHGATSFVYIGELCRYLLNQAEDSADREHQVRAVLGNGLRSEVWDRFQERFGIPQIYEIYGASEGNIGFVNVFNLKRTVGFSPMRFAIVQFDHEREQPIVNSAGFMQRVAKGEVGLLLAEISKNTPFDGYTNNPEASSAKVLRNVFEPGDAWFHTGDLVRDQGFRHIAFVDRVGDTFRWKSENVATTQVEAEIQALQEVREAVVYGVQVPHAEGRAGMVSLCIRQGAQFDPVKFYHTIKQKLPDYAIPLFVRLRQGYHDTTATLKIKKSALKQEGFHIKSTQESIYVLVNRDQGYQPLDEQVLEQIQQGELRF</sequence>
<dbReference type="InterPro" id="IPR042099">
    <property type="entry name" value="ANL_N_sf"/>
</dbReference>
<dbReference type="InterPro" id="IPR045851">
    <property type="entry name" value="AMP-bd_C_sf"/>
</dbReference>